<protein>
    <submittedName>
        <fullName evidence="1">Uncharacterized protein</fullName>
    </submittedName>
</protein>
<gene>
    <name evidence="1" type="ORF">BOH73_13340</name>
</gene>
<dbReference type="EMBL" id="MPJC01000007">
    <property type="protein sequence ID" value="OKA20811.1"/>
    <property type="molecule type" value="Genomic_DNA"/>
</dbReference>
<reference evidence="1 2" key="1">
    <citation type="submission" date="2016-11" db="EMBL/GenBank/DDBJ databases">
        <title>Draft genome of Pseudomonas versuta A4R1.5.</title>
        <authorList>
            <person name="See-Too W.-S."/>
        </authorList>
    </citation>
    <scope>NUCLEOTIDE SEQUENCE [LARGE SCALE GENOMIC DNA]</scope>
    <source>
        <strain evidence="1 2">A4R1.5</strain>
    </source>
</reference>
<evidence type="ECO:0000313" key="1">
    <source>
        <dbReference type="EMBL" id="OKA20811.1"/>
    </source>
</evidence>
<name>A0ABX3E6R8_9PSED</name>
<dbReference type="Proteomes" id="UP000186677">
    <property type="component" value="Unassembled WGS sequence"/>
</dbReference>
<keyword evidence="2" id="KW-1185">Reference proteome</keyword>
<accession>A0ABX3E6R8</accession>
<sequence length="143" mass="15709">MSGQAAARSAVILVLSRPLQELRFGATEAFDFPTFESLQPQFHRQGKKYHEIKYIFKGLTPAHDGAGNHGPGCAAHLHKQVLIAQVFISQMLIGRVTGQPQIIICFQMRQLPLGCQGPSQGGCACTCGTSNQDVAWWLFDHFV</sequence>
<comment type="caution">
    <text evidence="1">The sequence shown here is derived from an EMBL/GenBank/DDBJ whole genome shotgun (WGS) entry which is preliminary data.</text>
</comment>
<proteinExistence type="predicted"/>
<organism evidence="1 2">
    <name type="scientific">Pseudomonas versuta</name>
    <dbReference type="NCBI Taxonomy" id="1788301"/>
    <lineage>
        <taxon>Bacteria</taxon>
        <taxon>Pseudomonadati</taxon>
        <taxon>Pseudomonadota</taxon>
        <taxon>Gammaproteobacteria</taxon>
        <taxon>Pseudomonadales</taxon>
        <taxon>Pseudomonadaceae</taxon>
        <taxon>Pseudomonas</taxon>
    </lineage>
</organism>
<evidence type="ECO:0000313" key="2">
    <source>
        <dbReference type="Proteomes" id="UP000186677"/>
    </source>
</evidence>